<comment type="caution">
    <text evidence="3">The sequence shown here is derived from an EMBL/GenBank/DDBJ whole genome shotgun (WGS) entry which is preliminary data.</text>
</comment>
<proteinExistence type="predicted"/>
<dbReference type="Proteomes" id="UP000237846">
    <property type="component" value="Unassembled WGS sequence"/>
</dbReference>
<organism evidence="3 4">
    <name type="scientific">Allonocardiopsis opalescens</name>
    <dbReference type="NCBI Taxonomy" id="1144618"/>
    <lineage>
        <taxon>Bacteria</taxon>
        <taxon>Bacillati</taxon>
        <taxon>Actinomycetota</taxon>
        <taxon>Actinomycetes</taxon>
        <taxon>Streptosporangiales</taxon>
        <taxon>Allonocardiopsis</taxon>
    </lineage>
</organism>
<feature type="transmembrane region" description="Helical" evidence="2">
    <location>
        <begin position="251"/>
        <end position="273"/>
    </location>
</feature>
<dbReference type="EMBL" id="PVZC01000004">
    <property type="protein sequence ID" value="PRX98450.1"/>
    <property type="molecule type" value="Genomic_DNA"/>
</dbReference>
<keyword evidence="2" id="KW-0812">Transmembrane</keyword>
<evidence type="ECO:0000256" key="2">
    <source>
        <dbReference type="SAM" id="Phobius"/>
    </source>
</evidence>
<protein>
    <recommendedName>
        <fullName evidence="5">DUF2207 domain-containing protein</fullName>
    </recommendedName>
</protein>
<accession>A0A2T0Q3R5</accession>
<sequence length="348" mass="35961">MNRSLRTTAPAAVLIGVAIAALLFFGFRAVQSTDDVIRSYEVEVVGDGGALTVIETITYDYGAIPGWGPVRTLPRALDQPGGESGDTGLRVLGTSSRESGPAEVVEHDDSVEVRFGPSTPLLTGEHTFELRYRYGRAATEGRFVFNAVGQPWIAPVERVRVDYEGLMLAAVGCGRDPATVGPRGVGATDVAPARSGCAMSVERDSGRLQSSRLEPGEVFVVEMSAPPSHYGGHPGTLPEAADGSLASFTGLLWSMMSPMVAVAAILAVAYAVFAEDGPLSRLLLGRRRRTALKEVYMFDRPAGGPPAGDAPESAAVPGTGGGRNRAEPYGADAGGAAGSGNGAADGSA</sequence>
<evidence type="ECO:0000256" key="1">
    <source>
        <dbReference type="SAM" id="MobiDB-lite"/>
    </source>
</evidence>
<feature type="region of interest" description="Disordered" evidence="1">
    <location>
        <begin position="301"/>
        <end position="348"/>
    </location>
</feature>
<keyword evidence="2" id="KW-1133">Transmembrane helix</keyword>
<keyword evidence="4" id="KW-1185">Reference proteome</keyword>
<feature type="compositionally biased region" description="Gly residues" evidence="1">
    <location>
        <begin position="332"/>
        <end position="348"/>
    </location>
</feature>
<gene>
    <name evidence="3" type="ORF">CLV72_10427</name>
</gene>
<dbReference type="AlphaFoldDB" id="A0A2T0Q3R5"/>
<evidence type="ECO:0000313" key="4">
    <source>
        <dbReference type="Proteomes" id="UP000237846"/>
    </source>
</evidence>
<reference evidence="3 4" key="1">
    <citation type="submission" date="2018-03" db="EMBL/GenBank/DDBJ databases">
        <title>Genomic Encyclopedia of Archaeal and Bacterial Type Strains, Phase II (KMG-II): from individual species to whole genera.</title>
        <authorList>
            <person name="Goeker M."/>
        </authorList>
    </citation>
    <scope>NUCLEOTIDE SEQUENCE [LARGE SCALE GENOMIC DNA]</scope>
    <source>
        <strain evidence="3 4">DSM 45601</strain>
    </source>
</reference>
<dbReference type="OrthoDB" id="9767603at2"/>
<keyword evidence="2" id="KW-0472">Membrane</keyword>
<evidence type="ECO:0000313" key="3">
    <source>
        <dbReference type="EMBL" id="PRX98450.1"/>
    </source>
</evidence>
<name>A0A2T0Q3R5_9ACTN</name>
<dbReference type="RefSeq" id="WP_106245574.1">
    <property type="nucleotide sequence ID" value="NZ_PVZC01000004.1"/>
</dbReference>
<evidence type="ECO:0008006" key="5">
    <source>
        <dbReference type="Google" id="ProtNLM"/>
    </source>
</evidence>